<dbReference type="GO" id="GO:0019878">
    <property type="term" value="P:lysine biosynthetic process via aminoadipic acid"/>
    <property type="evidence" value="ECO:0007669"/>
    <property type="project" value="TreeGrafter"/>
</dbReference>
<dbReference type="Gene3D" id="3.90.470.20">
    <property type="entry name" value="4'-phosphopantetheinyl transferase domain"/>
    <property type="match status" value="1"/>
</dbReference>
<dbReference type="InterPro" id="IPR050559">
    <property type="entry name" value="P-Pant_transferase_sf"/>
</dbReference>
<dbReference type="GO" id="GO:0005829">
    <property type="term" value="C:cytosol"/>
    <property type="evidence" value="ECO:0007669"/>
    <property type="project" value="TreeGrafter"/>
</dbReference>
<evidence type="ECO:0000259" key="4">
    <source>
        <dbReference type="Pfam" id="PF01648"/>
    </source>
</evidence>
<feature type="region of interest" description="Disordered" evidence="3">
    <location>
        <begin position="394"/>
        <end position="413"/>
    </location>
</feature>
<dbReference type="EMBL" id="LN714485">
    <property type="protein sequence ID" value="CEL69451.1"/>
    <property type="molecule type" value="Genomic_DNA"/>
</dbReference>
<gene>
    <name evidence="5" type="ORF">BN1204_051620</name>
</gene>
<dbReference type="Pfam" id="PF01648">
    <property type="entry name" value="ACPS"/>
    <property type="match status" value="1"/>
</dbReference>
<dbReference type="PANTHER" id="PTHR12215:SF10">
    <property type="entry name" value="L-AMINOADIPATE-SEMIALDEHYDE DEHYDROGENASE-PHOSPHOPANTETHEINYL TRANSFERASE"/>
    <property type="match status" value="1"/>
</dbReference>
<feature type="compositionally biased region" description="Low complexity" evidence="3">
    <location>
        <begin position="289"/>
        <end position="300"/>
    </location>
</feature>
<dbReference type="InterPro" id="IPR037143">
    <property type="entry name" value="4-PPantetheinyl_Trfase_dom_sf"/>
</dbReference>
<sequence length="450" mass="49563">MNTELLSLANDPAILVRLCDIRTLPSTDALVTKAERILAAEEISSALRYRQEDDKRMALCSRLLQQQLLCSHSSRHRGMCVSPRSRMSPHHSTPAINSPRLFPSSRRPSCLSPRAAPALPEKVERVRSGSKPIWIPQADERSPFIHFNVSHDTGLVVLTASRLLVGVDCMQVTVRGASSRSVSDLLRAMDSQCVGRERPYVFGGASGIGEEEKLRRFMKIWTMKEAFVKALGTGVYVDPARLECVLPEFDSPEACTPAPSLACPYTPEYDLSTDTYAFSPAKTAGPSVALSSGGSTSASTQETFKSLSLESEEDTGKERKIVRILMDGEEQKDFGFVWLDATVAPGFVICVCWGPVQAAQKKYLECMPEREREAIKSTTARRISRDPELPKRFSWDEALPSNNGGGNSTFPAASRLPRFDVRWVSGETLLQELHTTSGSSNDPEPNLRLA</sequence>
<dbReference type="PANTHER" id="PTHR12215">
    <property type="entry name" value="PHOSPHOPANTETHEINE TRANSFERASE"/>
    <property type="match status" value="1"/>
</dbReference>
<feature type="region of interest" description="Disordered" evidence="3">
    <location>
        <begin position="80"/>
        <end position="99"/>
    </location>
</feature>
<feature type="region of interest" description="Disordered" evidence="3">
    <location>
        <begin position="289"/>
        <end position="312"/>
    </location>
</feature>
<evidence type="ECO:0000256" key="2">
    <source>
        <dbReference type="ARBA" id="ARBA00022679"/>
    </source>
</evidence>
<dbReference type="GO" id="GO:0008897">
    <property type="term" value="F:holo-[acyl-carrier-protein] synthase activity"/>
    <property type="evidence" value="ECO:0007669"/>
    <property type="project" value="UniProtKB-EC"/>
</dbReference>
<reference evidence="5" key="1">
    <citation type="journal article" date="2015" name="PLoS ONE">
        <title>Comprehensive Evaluation of Toxoplasma gondii VEG and Neospora caninum LIV Genomes with Tachyzoite Stage Transcriptome and Proteome Defines Novel Transcript Features.</title>
        <authorList>
            <person name="Ramaprasad A."/>
            <person name="Mourier T."/>
            <person name="Naeem R."/>
            <person name="Malas T.B."/>
            <person name="Moussa E."/>
            <person name="Panigrahi A."/>
            <person name="Vermont S.J."/>
            <person name="Otto T.D."/>
            <person name="Wastling J."/>
            <person name="Pain A."/>
        </authorList>
    </citation>
    <scope>NUCLEOTIDE SEQUENCE</scope>
    <source>
        <strain evidence="5">Liverpool</strain>
    </source>
</reference>
<evidence type="ECO:0000256" key="1">
    <source>
        <dbReference type="ARBA" id="ARBA00013172"/>
    </source>
</evidence>
<dbReference type="InterPro" id="IPR008278">
    <property type="entry name" value="4-PPantetheinyl_Trfase_dom"/>
</dbReference>
<name>A0A0F7UK88_NEOCL</name>
<dbReference type="SUPFAM" id="SSF56214">
    <property type="entry name" value="4'-phosphopantetheinyl transferase"/>
    <property type="match status" value="1"/>
</dbReference>
<protein>
    <recommendedName>
        <fullName evidence="1">holo-[acyl-carrier-protein] synthase</fullName>
        <ecNumber evidence="1">2.7.8.7</ecNumber>
    </recommendedName>
</protein>
<dbReference type="GO" id="GO:0000287">
    <property type="term" value="F:magnesium ion binding"/>
    <property type="evidence" value="ECO:0007669"/>
    <property type="project" value="InterPro"/>
</dbReference>
<dbReference type="AlphaFoldDB" id="A0A0F7UK88"/>
<organism evidence="5">
    <name type="scientific">Neospora caninum (strain Liverpool)</name>
    <dbReference type="NCBI Taxonomy" id="572307"/>
    <lineage>
        <taxon>Eukaryota</taxon>
        <taxon>Sar</taxon>
        <taxon>Alveolata</taxon>
        <taxon>Apicomplexa</taxon>
        <taxon>Conoidasida</taxon>
        <taxon>Coccidia</taxon>
        <taxon>Eucoccidiorida</taxon>
        <taxon>Eimeriorina</taxon>
        <taxon>Sarcocystidae</taxon>
        <taxon>Neospora</taxon>
    </lineage>
</organism>
<keyword evidence="2 5" id="KW-0808">Transferase</keyword>
<evidence type="ECO:0000313" key="5">
    <source>
        <dbReference type="EMBL" id="CEL69451.1"/>
    </source>
</evidence>
<proteinExistence type="predicted"/>
<feature type="domain" description="4'-phosphopantetheinyl transferase" evidence="4">
    <location>
        <begin position="165"/>
        <end position="254"/>
    </location>
</feature>
<evidence type="ECO:0000256" key="3">
    <source>
        <dbReference type="SAM" id="MobiDB-lite"/>
    </source>
</evidence>
<accession>A0A0F7UK88</accession>
<dbReference type="EC" id="2.7.8.7" evidence="1"/>